<dbReference type="PANTHER" id="PTHR14917:SF4">
    <property type="entry name" value="SPERMATOGENESIS-ASSOCIATED 7"/>
    <property type="match status" value="1"/>
</dbReference>
<protein>
    <recommendedName>
        <fullName evidence="3">Spermatogenesis-associated protein 7</fullName>
    </recommendedName>
</protein>
<organism evidence="2">
    <name type="scientific">Clastoptera arizonana</name>
    <name type="common">Arizona spittle bug</name>
    <dbReference type="NCBI Taxonomy" id="38151"/>
    <lineage>
        <taxon>Eukaryota</taxon>
        <taxon>Metazoa</taxon>
        <taxon>Ecdysozoa</taxon>
        <taxon>Arthropoda</taxon>
        <taxon>Hexapoda</taxon>
        <taxon>Insecta</taxon>
        <taxon>Pterygota</taxon>
        <taxon>Neoptera</taxon>
        <taxon>Paraneoptera</taxon>
        <taxon>Hemiptera</taxon>
        <taxon>Auchenorrhyncha</taxon>
        <taxon>Cercopoidea</taxon>
        <taxon>Clastopteridae</taxon>
        <taxon>Clastoptera</taxon>
    </lineage>
</organism>
<feature type="region of interest" description="Disordered" evidence="1">
    <location>
        <begin position="164"/>
        <end position="188"/>
    </location>
</feature>
<dbReference type="Pfam" id="PF15244">
    <property type="entry name" value="HSD3"/>
    <property type="match status" value="1"/>
</dbReference>
<dbReference type="GO" id="GO:0036064">
    <property type="term" value="C:ciliary basal body"/>
    <property type="evidence" value="ECO:0007669"/>
    <property type="project" value="TreeGrafter"/>
</dbReference>
<gene>
    <name evidence="2" type="ORF">g.26128</name>
</gene>
<accession>A0A1B6DK22</accession>
<evidence type="ECO:0000256" key="1">
    <source>
        <dbReference type="SAM" id="MobiDB-lite"/>
    </source>
</evidence>
<dbReference type="PANTHER" id="PTHR14917">
    <property type="entry name" value="SPERMATOGENESIS-ASSOCIATED PROTEIN 7"/>
    <property type="match status" value="1"/>
</dbReference>
<dbReference type="InterPro" id="IPR029357">
    <property type="entry name" value="SPATA7"/>
</dbReference>
<dbReference type="AlphaFoldDB" id="A0A1B6DK22"/>
<name>A0A1B6DK22_9HEMI</name>
<dbReference type="GO" id="GO:0005930">
    <property type="term" value="C:axoneme"/>
    <property type="evidence" value="ECO:0007669"/>
    <property type="project" value="TreeGrafter"/>
</dbReference>
<evidence type="ECO:0008006" key="3">
    <source>
        <dbReference type="Google" id="ProtNLM"/>
    </source>
</evidence>
<reference evidence="2" key="1">
    <citation type="submission" date="2015-12" db="EMBL/GenBank/DDBJ databases">
        <title>De novo transcriptome assembly of four potential Pierce s Disease insect vectors from Arizona vineyards.</title>
        <authorList>
            <person name="Tassone E.E."/>
        </authorList>
    </citation>
    <scope>NUCLEOTIDE SEQUENCE</scope>
</reference>
<proteinExistence type="predicted"/>
<dbReference type="EMBL" id="GEDC01011293">
    <property type="protein sequence ID" value="JAS26005.1"/>
    <property type="molecule type" value="Transcribed_RNA"/>
</dbReference>
<sequence>MIKSFENSVYPKTLVGQNMIFQNMSNHYRRIYNAKPRVDSKITSSSTVAKSHHDTRPRTDKKFIRNSNTNRSTLLEDGNKCTTYRQCFTKSNMDYMEKENPSYQPRILKSNIDSKVRKLEVYHPPRRRGTVRPVKLKFQPHLELDTNTEENNWHQTINPVEKLNMHPSTCSSDSAYTEEGEVGWSGGESRGITPINTLPLTPMLEWNSGRPICRNRDDSLYVKFLREITDDILRKGVFTNKALKQIFQDHIKLNKFNLSNVRMQEEIEKLCLELSVPKQDYLNDVEFGVGVETIAQSEAISSYNYTIQDKELLDALNQLDISEQLKNDIVNSLGLRTTSENAKVVGQYSSSSAEIQNFKNNKDLLNRRNSQIPSPLCDEDSNNEYEVLSNCSEMSQNLSNDGSI</sequence>
<feature type="compositionally biased region" description="Polar residues" evidence="1">
    <location>
        <begin position="166"/>
        <end position="175"/>
    </location>
</feature>
<evidence type="ECO:0000313" key="2">
    <source>
        <dbReference type="EMBL" id="JAS26005.1"/>
    </source>
</evidence>
<dbReference type="GO" id="GO:0000226">
    <property type="term" value="P:microtubule cytoskeleton organization"/>
    <property type="evidence" value="ECO:0007669"/>
    <property type="project" value="TreeGrafter"/>
</dbReference>
<feature type="region of interest" description="Disordered" evidence="1">
    <location>
        <begin position="39"/>
        <end position="58"/>
    </location>
</feature>